<dbReference type="InterPro" id="IPR008978">
    <property type="entry name" value="HSP20-like_chaperone"/>
</dbReference>
<dbReference type="SUPFAM" id="SSF49764">
    <property type="entry name" value="HSP20-like chaperones"/>
    <property type="match status" value="1"/>
</dbReference>
<feature type="region of interest" description="Disordered" evidence="3">
    <location>
        <begin position="132"/>
        <end position="154"/>
    </location>
</feature>
<evidence type="ECO:0000259" key="4">
    <source>
        <dbReference type="PROSITE" id="PS01031"/>
    </source>
</evidence>
<evidence type="ECO:0000256" key="2">
    <source>
        <dbReference type="RuleBase" id="RU003616"/>
    </source>
</evidence>
<comment type="caution">
    <text evidence="5">The sequence shown here is derived from an EMBL/GenBank/DDBJ whole genome shotgun (WGS) entry which is preliminary data.</text>
</comment>
<name>A0ABT2GX41_9MICO</name>
<dbReference type="Proteomes" id="UP001165586">
    <property type="component" value="Unassembled WGS sequence"/>
</dbReference>
<evidence type="ECO:0000313" key="6">
    <source>
        <dbReference type="Proteomes" id="UP001165586"/>
    </source>
</evidence>
<accession>A0ABT2GX41</accession>
<dbReference type="Gene3D" id="2.60.40.790">
    <property type="match status" value="1"/>
</dbReference>
<gene>
    <name evidence="5" type="ORF">N1032_01935</name>
</gene>
<comment type="similarity">
    <text evidence="1 2">Belongs to the small heat shock protein (HSP20) family.</text>
</comment>
<dbReference type="InterPro" id="IPR002068">
    <property type="entry name" value="A-crystallin/Hsp20_dom"/>
</dbReference>
<feature type="domain" description="SHSP" evidence="4">
    <location>
        <begin position="22"/>
        <end position="133"/>
    </location>
</feature>
<sequence>MTLMGFDRMSDVDRAVEQALGANRRTRAVPLEGYRRGEHYFVVADVPGTDPADVDVRVERNVVTITVHRRPTFGPDDVLLIDERPRGEFVRQLFLGDSLDSSKLSADFRNGVLTLHVPVDESSKPRRVDITSAPSDREGHAVAVGTDAEVKGDL</sequence>
<proteinExistence type="inferred from homology"/>
<dbReference type="Pfam" id="PF00011">
    <property type="entry name" value="HSP20"/>
    <property type="match status" value="1"/>
</dbReference>
<dbReference type="RefSeq" id="WP_259537130.1">
    <property type="nucleotide sequence ID" value="NZ_JANLCJ010000001.1"/>
</dbReference>
<evidence type="ECO:0000256" key="3">
    <source>
        <dbReference type="SAM" id="MobiDB-lite"/>
    </source>
</evidence>
<protein>
    <submittedName>
        <fullName evidence="5">Hsp20/alpha crystallin family protein</fullName>
    </submittedName>
</protein>
<dbReference type="PANTHER" id="PTHR11527">
    <property type="entry name" value="HEAT-SHOCK PROTEIN 20 FAMILY MEMBER"/>
    <property type="match status" value="1"/>
</dbReference>
<keyword evidence="6" id="KW-1185">Reference proteome</keyword>
<evidence type="ECO:0000313" key="5">
    <source>
        <dbReference type="EMBL" id="MCS5732502.1"/>
    </source>
</evidence>
<dbReference type="PROSITE" id="PS01031">
    <property type="entry name" value="SHSP"/>
    <property type="match status" value="1"/>
</dbReference>
<evidence type="ECO:0000256" key="1">
    <source>
        <dbReference type="PROSITE-ProRule" id="PRU00285"/>
    </source>
</evidence>
<dbReference type="EMBL" id="JANLCJ010000001">
    <property type="protein sequence ID" value="MCS5732502.1"/>
    <property type="molecule type" value="Genomic_DNA"/>
</dbReference>
<dbReference type="InterPro" id="IPR031107">
    <property type="entry name" value="Small_HSP"/>
</dbReference>
<reference evidence="5" key="1">
    <citation type="submission" date="2022-08" db="EMBL/GenBank/DDBJ databases">
        <authorList>
            <person name="Deng Y."/>
            <person name="Han X.-F."/>
            <person name="Zhang Y.-Q."/>
        </authorList>
    </citation>
    <scope>NUCLEOTIDE SEQUENCE</scope>
    <source>
        <strain evidence="5">CPCC 203386</strain>
    </source>
</reference>
<organism evidence="5 6">
    <name type="scientific">Herbiconiux daphne</name>
    <dbReference type="NCBI Taxonomy" id="2970914"/>
    <lineage>
        <taxon>Bacteria</taxon>
        <taxon>Bacillati</taxon>
        <taxon>Actinomycetota</taxon>
        <taxon>Actinomycetes</taxon>
        <taxon>Micrococcales</taxon>
        <taxon>Microbacteriaceae</taxon>
        <taxon>Herbiconiux</taxon>
    </lineage>
</organism>
<dbReference type="CDD" id="cd06464">
    <property type="entry name" value="ACD_sHsps-like"/>
    <property type="match status" value="1"/>
</dbReference>